<sequence>MRCLICMFLLWRAVEGVNMMYGDRIPLIDPHDRIELRPDPSAIRIPRSPGVWDTVSNWFSTAKTSIFGGDEKSGTTPTGAPVIIPTNRPTPVVPDANTVVLEGSGMTPSASGLTLRDFIQPKAPVDGNFMNGLISARLYRALGTRSLGDEVMPMNHPLKHDDGMKTEFVTFWYPTNGRPVWGKATMDPSGNVVGSYIFNNQIFNTTDQQVLAKSRVLTYTPADEEAHNFRYGWVPVGRLDRTTAVTITGYDTNQCTQYVPAIYIDSQHSNYEFLGEADLVNRIFYYVNQGIVNSVSMPKYQTDVRVMVKLRCRCSCDSPYGRTSTLNTK</sequence>
<reference evidence="3" key="1">
    <citation type="submission" date="2023-06" db="EMBL/GenBank/DDBJ databases">
        <authorList>
            <person name="Delattre M."/>
        </authorList>
    </citation>
    <scope>NUCLEOTIDE SEQUENCE</scope>
    <source>
        <strain evidence="3">AF72</strain>
    </source>
</reference>
<dbReference type="Proteomes" id="UP001177023">
    <property type="component" value="Unassembled WGS sequence"/>
</dbReference>
<dbReference type="EMBL" id="CATQJA010002696">
    <property type="protein sequence ID" value="CAJ0584452.1"/>
    <property type="molecule type" value="Genomic_DNA"/>
</dbReference>
<feature type="non-terminal residue" evidence="3">
    <location>
        <position position="1"/>
    </location>
</feature>
<dbReference type="AlphaFoldDB" id="A0AA36DBJ4"/>
<gene>
    <name evidence="3" type="ORF">MSPICULIGERA_LOCUS22508</name>
</gene>
<evidence type="ECO:0000256" key="2">
    <source>
        <dbReference type="SAM" id="SignalP"/>
    </source>
</evidence>
<dbReference type="InterPro" id="IPR021010">
    <property type="entry name" value="Cytosolic_motility_protein"/>
</dbReference>
<comment type="caution">
    <text evidence="3">The sequence shown here is derived from an EMBL/GenBank/DDBJ whole genome shotgun (WGS) entry which is preliminary data.</text>
</comment>
<evidence type="ECO:0000313" key="3">
    <source>
        <dbReference type="EMBL" id="CAJ0584452.1"/>
    </source>
</evidence>
<accession>A0AA36DBJ4</accession>
<feature type="chain" id="PRO_5041412002" evidence="2">
    <location>
        <begin position="17"/>
        <end position="329"/>
    </location>
</feature>
<keyword evidence="4" id="KW-1185">Reference proteome</keyword>
<proteinExistence type="predicted"/>
<feature type="region of interest" description="Disordered" evidence="1">
    <location>
        <begin position="69"/>
        <end position="88"/>
    </location>
</feature>
<evidence type="ECO:0000256" key="1">
    <source>
        <dbReference type="SAM" id="MobiDB-lite"/>
    </source>
</evidence>
<feature type="signal peptide" evidence="2">
    <location>
        <begin position="1"/>
        <end position="16"/>
    </location>
</feature>
<evidence type="ECO:0000313" key="4">
    <source>
        <dbReference type="Proteomes" id="UP001177023"/>
    </source>
</evidence>
<keyword evidence="2" id="KW-0732">Signal</keyword>
<dbReference type="Pfam" id="PF12150">
    <property type="entry name" value="MFP2b"/>
    <property type="match status" value="1"/>
</dbReference>
<organism evidence="3 4">
    <name type="scientific">Mesorhabditis spiculigera</name>
    <dbReference type="NCBI Taxonomy" id="96644"/>
    <lineage>
        <taxon>Eukaryota</taxon>
        <taxon>Metazoa</taxon>
        <taxon>Ecdysozoa</taxon>
        <taxon>Nematoda</taxon>
        <taxon>Chromadorea</taxon>
        <taxon>Rhabditida</taxon>
        <taxon>Rhabditina</taxon>
        <taxon>Rhabditomorpha</taxon>
        <taxon>Rhabditoidea</taxon>
        <taxon>Rhabditidae</taxon>
        <taxon>Mesorhabditinae</taxon>
        <taxon>Mesorhabditis</taxon>
    </lineage>
</organism>
<dbReference type="SUPFAM" id="SSF141739">
    <property type="entry name" value="MFPT repeat-like"/>
    <property type="match status" value="1"/>
</dbReference>
<protein>
    <submittedName>
        <fullName evidence="3">Uncharacterized protein</fullName>
    </submittedName>
</protein>
<name>A0AA36DBJ4_9BILA</name>